<proteinExistence type="predicted"/>
<dbReference type="Gene3D" id="1.20.1280.50">
    <property type="match status" value="1"/>
</dbReference>
<protein>
    <recommendedName>
        <fullName evidence="1">F-box domain-containing protein</fullName>
    </recommendedName>
</protein>
<sequence>MNEIPEELKTNILRRLPIAACIARCRCVCKSWRDLLSDPSFLRQNDLFIGTAGTEGNYSDSCSGTLITLFDGNELRSVYSCDTLEPLLPSSSTGMSLQLPSDGDEYPNLSVVGCCNGLLCLATKESFYLPVVPCLILWNPKTSETKVLPPTLFDPPVDSDWWVSITGFGFDSESDDYKIVRQITFVDDEWEDFQEVYSLRNDSWRKLDVSIHLVASSRIPKLYEGNLYWWHLFLKATQFFWFDMSKEVFEMVEASNPVPGDWKVESLLTLSKQEESMVALCSVGSNSWEVWGLLKLWVSESWTKLFTLTVAIPPGVDHLNFLGFTRRCKYIFRALSEQDDDENPQWSITVHDEDSKVQVIDIQSPRAYTQVIIYVPSQVSLRT</sequence>
<dbReference type="Pfam" id="PF00646">
    <property type="entry name" value="F-box"/>
    <property type="match status" value="1"/>
</dbReference>
<dbReference type="EMBL" id="CAMGYJ010000011">
    <property type="protein sequence ID" value="CAI0561250.1"/>
    <property type="molecule type" value="Genomic_DNA"/>
</dbReference>
<dbReference type="PANTHER" id="PTHR31672">
    <property type="entry name" value="BNACNNG10540D PROTEIN"/>
    <property type="match status" value="1"/>
</dbReference>
<evidence type="ECO:0000259" key="1">
    <source>
        <dbReference type="PROSITE" id="PS50181"/>
    </source>
</evidence>
<dbReference type="Pfam" id="PF07734">
    <property type="entry name" value="FBA_1"/>
    <property type="match status" value="1"/>
</dbReference>
<dbReference type="InterPro" id="IPR050796">
    <property type="entry name" value="SCF_F-box_component"/>
</dbReference>
<dbReference type="InterPro" id="IPR001810">
    <property type="entry name" value="F-box_dom"/>
</dbReference>
<reference evidence="2" key="1">
    <citation type="submission" date="2022-08" db="EMBL/GenBank/DDBJ databases">
        <authorList>
            <person name="Gutierrez-Valencia J."/>
        </authorList>
    </citation>
    <scope>NUCLEOTIDE SEQUENCE</scope>
</reference>
<dbReference type="InterPro" id="IPR017451">
    <property type="entry name" value="F-box-assoc_interact_dom"/>
</dbReference>
<accession>A0AAV0RUG1</accession>
<evidence type="ECO:0000313" key="3">
    <source>
        <dbReference type="Proteomes" id="UP001154282"/>
    </source>
</evidence>
<evidence type="ECO:0000313" key="2">
    <source>
        <dbReference type="EMBL" id="CAI0561250.1"/>
    </source>
</evidence>
<organism evidence="2 3">
    <name type="scientific">Linum tenue</name>
    <dbReference type="NCBI Taxonomy" id="586396"/>
    <lineage>
        <taxon>Eukaryota</taxon>
        <taxon>Viridiplantae</taxon>
        <taxon>Streptophyta</taxon>
        <taxon>Embryophyta</taxon>
        <taxon>Tracheophyta</taxon>
        <taxon>Spermatophyta</taxon>
        <taxon>Magnoliopsida</taxon>
        <taxon>eudicotyledons</taxon>
        <taxon>Gunneridae</taxon>
        <taxon>Pentapetalae</taxon>
        <taxon>rosids</taxon>
        <taxon>fabids</taxon>
        <taxon>Malpighiales</taxon>
        <taxon>Linaceae</taxon>
        <taxon>Linum</taxon>
    </lineage>
</organism>
<gene>
    <name evidence="2" type="ORF">LITE_LOCUS50015</name>
</gene>
<dbReference type="SMART" id="SM00256">
    <property type="entry name" value="FBOX"/>
    <property type="match status" value="1"/>
</dbReference>
<dbReference type="InterPro" id="IPR036047">
    <property type="entry name" value="F-box-like_dom_sf"/>
</dbReference>
<feature type="domain" description="F-box" evidence="1">
    <location>
        <begin position="1"/>
        <end position="45"/>
    </location>
</feature>
<dbReference type="Proteomes" id="UP001154282">
    <property type="component" value="Unassembled WGS sequence"/>
</dbReference>
<dbReference type="AlphaFoldDB" id="A0AAV0RUG1"/>
<dbReference type="SUPFAM" id="SSF81383">
    <property type="entry name" value="F-box domain"/>
    <property type="match status" value="1"/>
</dbReference>
<dbReference type="InterPro" id="IPR006527">
    <property type="entry name" value="F-box-assoc_dom_typ1"/>
</dbReference>
<keyword evidence="3" id="KW-1185">Reference proteome</keyword>
<dbReference type="CDD" id="cd22157">
    <property type="entry name" value="F-box_AtFBW1-like"/>
    <property type="match status" value="1"/>
</dbReference>
<dbReference type="NCBIfam" id="TIGR01640">
    <property type="entry name" value="F_box_assoc_1"/>
    <property type="match status" value="1"/>
</dbReference>
<dbReference type="PROSITE" id="PS50181">
    <property type="entry name" value="FBOX"/>
    <property type="match status" value="1"/>
</dbReference>
<name>A0AAV0RUG1_9ROSI</name>
<comment type="caution">
    <text evidence="2">The sequence shown here is derived from an EMBL/GenBank/DDBJ whole genome shotgun (WGS) entry which is preliminary data.</text>
</comment>
<dbReference type="PANTHER" id="PTHR31672:SF13">
    <property type="entry name" value="F-BOX PROTEIN CPR30-LIKE"/>
    <property type="match status" value="1"/>
</dbReference>